<dbReference type="InterPro" id="IPR010035">
    <property type="entry name" value="Thi_S"/>
</dbReference>
<dbReference type="EMBL" id="FNON01000002">
    <property type="protein sequence ID" value="SDX07243.1"/>
    <property type="molecule type" value="Genomic_DNA"/>
</dbReference>
<dbReference type="InterPro" id="IPR012675">
    <property type="entry name" value="Beta-grasp_dom_sf"/>
</dbReference>
<dbReference type="InterPro" id="IPR003749">
    <property type="entry name" value="ThiS/MoaD-like"/>
</dbReference>
<dbReference type="PANTHER" id="PTHR34472:SF1">
    <property type="entry name" value="SULFUR CARRIER PROTEIN THIS"/>
    <property type="match status" value="1"/>
</dbReference>
<dbReference type="CDD" id="cd00565">
    <property type="entry name" value="Ubl_ThiS"/>
    <property type="match status" value="1"/>
</dbReference>
<dbReference type="NCBIfam" id="TIGR01683">
    <property type="entry name" value="thiS"/>
    <property type="match status" value="1"/>
</dbReference>
<dbReference type="Gene3D" id="3.10.20.30">
    <property type="match status" value="1"/>
</dbReference>
<dbReference type="OrthoDB" id="163636at2"/>
<dbReference type="AlphaFoldDB" id="A0A1H2YPU0"/>
<dbReference type="PANTHER" id="PTHR34472">
    <property type="entry name" value="SULFUR CARRIER PROTEIN THIS"/>
    <property type="match status" value="1"/>
</dbReference>
<protein>
    <submittedName>
        <fullName evidence="1">Sulfur carrier protein</fullName>
    </submittedName>
</protein>
<gene>
    <name evidence="1" type="ORF">SAMN05421504_102217</name>
</gene>
<dbReference type="InterPro" id="IPR016155">
    <property type="entry name" value="Mopterin_synth/thiamin_S_b"/>
</dbReference>
<dbReference type="RefSeq" id="WP_091288141.1">
    <property type="nucleotide sequence ID" value="NZ_FNON01000002.1"/>
</dbReference>
<reference evidence="1 2" key="1">
    <citation type="submission" date="2016-10" db="EMBL/GenBank/DDBJ databases">
        <authorList>
            <person name="de Groot N.N."/>
        </authorList>
    </citation>
    <scope>NUCLEOTIDE SEQUENCE [LARGE SCALE GENOMIC DNA]</scope>
    <source>
        <strain evidence="1 2">CPCC 202699</strain>
    </source>
</reference>
<name>A0A1H2YPU0_9PSEU</name>
<sequence length="66" mass="6844">MQVQVNGSWRDVPDGSTVAQLLAALGTPERGIAVALDGEVVRRGDWETAEVPKGATLDILTAVQGG</sequence>
<accession>A0A1H2YPU0</accession>
<dbReference type="Proteomes" id="UP000199515">
    <property type="component" value="Unassembled WGS sequence"/>
</dbReference>
<organism evidence="1 2">
    <name type="scientific">Amycolatopsis xylanica</name>
    <dbReference type="NCBI Taxonomy" id="589385"/>
    <lineage>
        <taxon>Bacteria</taxon>
        <taxon>Bacillati</taxon>
        <taxon>Actinomycetota</taxon>
        <taxon>Actinomycetes</taxon>
        <taxon>Pseudonocardiales</taxon>
        <taxon>Pseudonocardiaceae</taxon>
        <taxon>Amycolatopsis</taxon>
    </lineage>
</organism>
<evidence type="ECO:0000313" key="1">
    <source>
        <dbReference type="EMBL" id="SDX07243.1"/>
    </source>
</evidence>
<keyword evidence="2" id="KW-1185">Reference proteome</keyword>
<evidence type="ECO:0000313" key="2">
    <source>
        <dbReference type="Proteomes" id="UP000199515"/>
    </source>
</evidence>
<dbReference type="Pfam" id="PF02597">
    <property type="entry name" value="ThiS"/>
    <property type="match status" value="1"/>
</dbReference>
<proteinExistence type="predicted"/>
<dbReference type="SUPFAM" id="SSF54285">
    <property type="entry name" value="MoaD/ThiS"/>
    <property type="match status" value="1"/>
</dbReference>
<dbReference type="STRING" id="589385.SAMN05421504_102217"/>